<organism evidence="11 12">
    <name type="scientific">Huso huso</name>
    <name type="common">Beluga</name>
    <name type="synonym">Acipenser huso</name>
    <dbReference type="NCBI Taxonomy" id="61971"/>
    <lineage>
        <taxon>Eukaryota</taxon>
        <taxon>Metazoa</taxon>
        <taxon>Chordata</taxon>
        <taxon>Craniata</taxon>
        <taxon>Vertebrata</taxon>
        <taxon>Euteleostomi</taxon>
        <taxon>Actinopterygii</taxon>
        <taxon>Chondrostei</taxon>
        <taxon>Acipenseriformes</taxon>
        <taxon>Acipenseridae</taxon>
        <taxon>Huso</taxon>
    </lineage>
</organism>
<evidence type="ECO:0000256" key="6">
    <source>
        <dbReference type="ARBA" id="ARBA00023125"/>
    </source>
</evidence>
<evidence type="ECO:0000256" key="7">
    <source>
        <dbReference type="ARBA" id="ARBA00023155"/>
    </source>
</evidence>
<keyword evidence="3" id="KW-0863">Zinc-finger</keyword>
<keyword evidence="9" id="KW-0539">Nucleus</keyword>
<keyword evidence="8" id="KW-0804">Transcription</keyword>
<keyword evidence="5" id="KW-0805">Transcription regulation</keyword>
<dbReference type="InterPro" id="IPR009057">
    <property type="entry name" value="Homeodomain-like_sf"/>
</dbReference>
<dbReference type="SUPFAM" id="SSF46689">
    <property type="entry name" value="Homeodomain-like"/>
    <property type="match status" value="1"/>
</dbReference>
<name>A0ABR1A3C4_HUSHU</name>
<dbReference type="Pfam" id="PF19627">
    <property type="entry name" value="ADNP_N"/>
    <property type="match status" value="1"/>
</dbReference>
<sequence length="1043" mass="116099">MRVALLTLIGVKTAEDRERERKRARAPSFRTKRKGNMFQLPVVNLDKIRKSRKRVKEVLCDIGLQHCKELLEGVQSFDAGDKYFNNTTWWDLSESESHRRRRKPRYRSNTFCCSLCKFCTKRLCAYKAHVLRCHEEDEDLETLAGCPVCPFASHPKVINQHFRIFHTMPRKNLASQSVPSSDPTPLNAVDRFSCRKCFFQDSLYYCMKKHILVSHYPTLLNSYYGQRSENEIQSCRESGIPPLKFYCKICNLPADSSEALLYHILTSDKHRELEIHLKALIHENTKTGKRNQMRVPQIAPKVKVSHQVLKLSMLPGTSGQQQQQQQMKIVSLQQNKPSQVMGPPRPPANTPGAVAAMAKARLPSPPVSLTSPIRTPVGPPAIHTVPGGAATLIRAPGSTQAFYPGGSTSALIQMATAAARSSLPSTSSITINSLPFRKTTATLPAPARVVTSLVQASSHSGSTAIGSSKQNVSLQQQQRLTVVQAAVPLNKLGLQAPGTQPLLVSSQRLNQAISAVNQPKGAMLASQSLFSQLIPTGNKVNGLPTYTLAPVQVTMPMQSGSVQNLSALPVPVQIPQGNTVSKLQTTKPIQTVPCQPNTNSKQAKQWITCPVCNELFPSNVYQVHIGIAHKQSPTNSSNAHRLAARAPFLKKIKDKTLKCLLCKTLISEKGLFEHLLHGLNCLYCPAMFNSVKQLVEHTNSEHNTKQKVNGDFMNKEYRLYTDDHGELVFPYFDLNTAASKEQVGDKEVHLALVTGTLEVIYIKVHIEAGRPVCRITQKAQTKDCPFCPEKFESSEEYELHLKMKHHIMPTIHTILKTPAFKCIYCCGVYTGKTTSKAISVHVQRCRCAPKNTKDLEKTFSPDCSIPTVVSVNGGSQRLVIVPMKQDSQMTSNSKADNPGFQSNLRLEVATRDSADASARERELIATKRKRIDSDGGAFSSAQEEPLVHLELDPTGFEMRAYEARKEFLNDYFNKKPYLSKNEVEVLASRLWINKTDVACHFGSKRTRCLKTIQKNKAVVLLGFNMCELKKVKHDLNVAELNDD</sequence>
<evidence type="ECO:0000256" key="9">
    <source>
        <dbReference type="ARBA" id="ARBA00023242"/>
    </source>
</evidence>
<evidence type="ECO:0000256" key="2">
    <source>
        <dbReference type="ARBA" id="ARBA00022737"/>
    </source>
</evidence>
<dbReference type="SMART" id="SM00389">
    <property type="entry name" value="HOX"/>
    <property type="match status" value="1"/>
</dbReference>
<evidence type="ECO:0000313" key="11">
    <source>
        <dbReference type="EMBL" id="KAK6491600.1"/>
    </source>
</evidence>
<keyword evidence="12" id="KW-1185">Reference proteome</keyword>
<proteinExistence type="predicted"/>
<dbReference type="CDD" id="cd00086">
    <property type="entry name" value="homeodomain"/>
    <property type="match status" value="1"/>
</dbReference>
<evidence type="ECO:0000256" key="8">
    <source>
        <dbReference type="ARBA" id="ARBA00023163"/>
    </source>
</evidence>
<keyword evidence="4" id="KW-0862">Zinc</keyword>
<accession>A0ABR1A3C4</accession>
<evidence type="ECO:0000256" key="3">
    <source>
        <dbReference type="ARBA" id="ARBA00022771"/>
    </source>
</evidence>
<dbReference type="InterPro" id="IPR038861">
    <property type="entry name" value="ADNP/ADNP2"/>
</dbReference>
<evidence type="ECO:0000256" key="1">
    <source>
        <dbReference type="ARBA" id="ARBA00022723"/>
    </source>
</evidence>
<evidence type="ECO:0000256" key="5">
    <source>
        <dbReference type="ARBA" id="ARBA00023015"/>
    </source>
</evidence>
<evidence type="ECO:0000313" key="12">
    <source>
        <dbReference type="Proteomes" id="UP001369086"/>
    </source>
</evidence>
<evidence type="ECO:0000256" key="4">
    <source>
        <dbReference type="ARBA" id="ARBA00022833"/>
    </source>
</evidence>
<dbReference type="PANTHER" id="PTHR15740">
    <property type="entry name" value="NEUROPROTECTIVE PEPTIDE-CONTAINING PROTEIN"/>
    <property type="match status" value="1"/>
</dbReference>
<keyword evidence="1" id="KW-0479">Metal-binding</keyword>
<dbReference type="InterPro" id="IPR001356">
    <property type="entry name" value="HD"/>
</dbReference>
<gene>
    <name evidence="11" type="ORF">HHUSO_G3708</name>
</gene>
<evidence type="ECO:0000259" key="10">
    <source>
        <dbReference type="PROSITE" id="PS00028"/>
    </source>
</evidence>
<dbReference type="EMBL" id="JAHFZB010000003">
    <property type="protein sequence ID" value="KAK6491600.1"/>
    <property type="molecule type" value="Genomic_DNA"/>
</dbReference>
<feature type="domain" description="C2H2-type" evidence="10">
    <location>
        <begin position="681"/>
        <end position="702"/>
    </location>
</feature>
<keyword evidence="2" id="KW-0677">Repeat</keyword>
<protein>
    <submittedName>
        <fullName evidence="11">Activity-dependent neuroprotector homeobox protein 2-like</fullName>
    </submittedName>
</protein>
<keyword evidence="7" id="KW-0371">Homeobox</keyword>
<dbReference type="InterPro" id="IPR013087">
    <property type="entry name" value="Znf_C2H2_type"/>
</dbReference>
<dbReference type="SMART" id="SM00355">
    <property type="entry name" value="ZnF_C2H2"/>
    <property type="match status" value="7"/>
</dbReference>
<keyword evidence="6" id="KW-0238">DNA-binding</keyword>
<dbReference type="PANTHER" id="PTHR15740:SF2">
    <property type="entry name" value="ACTIVITY-DEPENDENT NEUROPROTECTOR HOMEOBOX PROTEIN 2"/>
    <property type="match status" value="1"/>
</dbReference>
<dbReference type="PROSITE" id="PS00028">
    <property type="entry name" value="ZINC_FINGER_C2H2_1"/>
    <property type="match status" value="1"/>
</dbReference>
<dbReference type="InterPro" id="IPR045762">
    <property type="entry name" value="ADNP_Znf"/>
</dbReference>
<reference evidence="11 12" key="1">
    <citation type="submission" date="2021-05" db="EMBL/GenBank/DDBJ databases">
        <authorList>
            <person name="Zahm M."/>
            <person name="Klopp C."/>
            <person name="Cabau C."/>
            <person name="Kuhl H."/>
            <person name="Suciu R."/>
            <person name="Ciorpac M."/>
            <person name="Holostenco D."/>
            <person name="Gessner J."/>
            <person name="Wuertz S."/>
            <person name="Hohne C."/>
            <person name="Stock M."/>
            <person name="Gislard M."/>
            <person name="Lluch J."/>
            <person name="Milhes M."/>
            <person name="Lampietro C."/>
            <person name="Lopez Roques C."/>
            <person name="Donnadieu C."/>
            <person name="Du K."/>
            <person name="Schartl M."/>
            <person name="Guiguen Y."/>
        </authorList>
    </citation>
    <scope>NUCLEOTIDE SEQUENCE [LARGE SCALE GENOMIC DNA]</scope>
    <source>
        <strain evidence="11">Hh-F2</strain>
        <tissue evidence="11">Blood</tissue>
    </source>
</reference>
<comment type="caution">
    <text evidence="11">The sequence shown here is derived from an EMBL/GenBank/DDBJ whole genome shotgun (WGS) entry which is preliminary data.</text>
</comment>
<dbReference type="Proteomes" id="UP001369086">
    <property type="component" value="Unassembled WGS sequence"/>
</dbReference>